<dbReference type="EMBL" id="AUSU01003756">
    <property type="protein sequence ID" value="EPS66285.1"/>
    <property type="molecule type" value="Genomic_DNA"/>
</dbReference>
<dbReference type="PANTHER" id="PTHR34567">
    <property type="entry name" value="FK506-BINDING-LIKE PROTEIN"/>
    <property type="match status" value="1"/>
</dbReference>
<reference evidence="1 2" key="1">
    <citation type="journal article" date="2013" name="BMC Genomics">
        <title>The miniature genome of a carnivorous plant Genlisea aurea contains a low number of genes and short non-coding sequences.</title>
        <authorList>
            <person name="Leushkin E.V."/>
            <person name="Sutormin R.A."/>
            <person name="Nabieva E.R."/>
            <person name="Penin A.A."/>
            <person name="Kondrashov A.S."/>
            <person name="Logacheva M.D."/>
        </authorList>
    </citation>
    <scope>NUCLEOTIDE SEQUENCE [LARGE SCALE GENOMIC DNA]</scope>
</reference>
<accession>S8CHF4</accession>
<sequence>MGKWDRRYFNVPRRKKFRHEDYEDPSPSGNPLTYEFVVFLLLFETEGIGTTGVPSWELDYCKSAKIPFGKILASKRYIYCYPSVLDWDASACEDALRNAKQRYLAAITGLPCDHHPLPDPNMYIDEIDWNPYLDPELLAELEL</sequence>
<evidence type="ECO:0000313" key="1">
    <source>
        <dbReference type="EMBL" id="EPS66285.1"/>
    </source>
</evidence>
<organism evidence="1 2">
    <name type="scientific">Genlisea aurea</name>
    <dbReference type="NCBI Taxonomy" id="192259"/>
    <lineage>
        <taxon>Eukaryota</taxon>
        <taxon>Viridiplantae</taxon>
        <taxon>Streptophyta</taxon>
        <taxon>Embryophyta</taxon>
        <taxon>Tracheophyta</taxon>
        <taxon>Spermatophyta</taxon>
        <taxon>Magnoliopsida</taxon>
        <taxon>eudicotyledons</taxon>
        <taxon>Gunneridae</taxon>
        <taxon>Pentapetalae</taxon>
        <taxon>asterids</taxon>
        <taxon>lamiids</taxon>
        <taxon>Lamiales</taxon>
        <taxon>Lentibulariaceae</taxon>
        <taxon>Genlisea</taxon>
    </lineage>
</organism>
<gene>
    <name evidence="1" type="ORF">M569_08492</name>
</gene>
<dbReference type="AlphaFoldDB" id="S8CHF4"/>
<proteinExistence type="predicted"/>
<keyword evidence="2" id="KW-1185">Reference proteome</keyword>
<dbReference type="OrthoDB" id="1888797at2759"/>
<feature type="non-terminal residue" evidence="1">
    <location>
        <position position="143"/>
    </location>
</feature>
<protein>
    <submittedName>
        <fullName evidence="1">Uncharacterized protein</fullName>
    </submittedName>
</protein>
<dbReference type="PANTHER" id="PTHR34567:SF3">
    <property type="entry name" value="FK506-BINDING-LIKE PROTEIN"/>
    <property type="match status" value="1"/>
</dbReference>
<dbReference type="Proteomes" id="UP000015453">
    <property type="component" value="Unassembled WGS sequence"/>
</dbReference>
<evidence type="ECO:0000313" key="2">
    <source>
        <dbReference type="Proteomes" id="UP000015453"/>
    </source>
</evidence>
<name>S8CHF4_9LAMI</name>
<comment type="caution">
    <text evidence="1">The sequence shown here is derived from an EMBL/GenBank/DDBJ whole genome shotgun (WGS) entry which is preliminary data.</text>
</comment>